<dbReference type="SUPFAM" id="SSF52980">
    <property type="entry name" value="Restriction endonuclease-like"/>
    <property type="match status" value="1"/>
</dbReference>
<dbReference type="CDD" id="cd01038">
    <property type="entry name" value="Endonuclease_DUF559"/>
    <property type="match status" value="1"/>
</dbReference>
<dbReference type="AlphaFoldDB" id="A0A0G0GDA0"/>
<dbReference type="Pfam" id="PF04480">
    <property type="entry name" value="DUF559"/>
    <property type="match status" value="1"/>
</dbReference>
<evidence type="ECO:0000313" key="3">
    <source>
        <dbReference type="Proteomes" id="UP000034849"/>
    </source>
</evidence>
<dbReference type="InterPro" id="IPR011335">
    <property type="entry name" value="Restrct_endonuc-II-like"/>
</dbReference>
<accession>A0A0G0GDA0</accession>
<dbReference type="STRING" id="1619046.US42_C0003G0039"/>
<dbReference type="EMBL" id="LBSX01000003">
    <property type="protein sequence ID" value="KKQ27982.1"/>
    <property type="molecule type" value="Genomic_DNA"/>
</dbReference>
<dbReference type="Proteomes" id="UP000034849">
    <property type="component" value="Unassembled WGS sequence"/>
</dbReference>
<dbReference type="PANTHER" id="PTHR38590:SF1">
    <property type="entry name" value="BLL0828 PROTEIN"/>
    <property type="match status" value="1"/>
</dbReference>
<dbReference type="Gene3D" id="3.40.960.10">
    <property type="entry name" value="VSR Endonuclease"/>
    <property type="match status" value="1"/>
</dbReference>
<sequence length="121" mass="14778">MTDLYNKKEYTFIRRKLRKETPKGEQILWQKLRRKTLGCKFRRQYGIGKYVVDFYCQELRLAIEVDGITHEDKADYEKERNQFLKCKNIKVLHFRSEEIFYNLDNLVEGLYNLCEELKTKL</sequence>
<dbReference type="PANTHER" id="PTHR38590">
    <property type="entry name" value="BLL0828 PROTEIN"/>
    <property type="match status" value="1"/>
</dbReference>
<gene>
    <name evidence="2" type="ORF">US42_C0003G0039</name>
</gene>
<dbReference type="InterPro" id="IPR047216">
    <property type="entry name" value="Endonuclease_DUF559_bact"/>
</dbReference>
<name>A0A0G0GDA0_9BACT</name>
<protein>
    <recommendedName>
        <fullName evidence="1">DUF559 domain-containing protein</fullName>
    </recommendedName>
</protein>
<feature type="domain" description="DUF559" evidence="1">
    <location>
        <begin position="13"/>
        <end position="114"/>
    </location>
</feature>
<organism evidence="2 3">
    <name type="scientific">Candidatus Magasanikbacteria bacterium GW2011_GWC2_37_14</name>
    <dbReference type="NCBI Taxonomy" id="1619046"/>
    <lineage>
        <taxon>Bacteria</taxon>
        <taxon>Candidatus Magasanikiibacteriota</taxon>
    </lineage>
</organism>
<proteinExistence type="predicted"/>
<evidence type="ECO:0000313" key="2">
    <source>
        <dbReference type="EMBL" id="KKQ27982.1"/>
    </source>
</evidence>
<comment type="caution">
    <text evidence="2">The sequence shown here is derived from an EMBL/GenBank/DDBJ whole genome shotgun (WGS) entry which is preliminary data.</text>
</comment>
<evidence type="ECO:0000259" key="1">
    <source>
        <dbReference type="Pfam" id="PF04480"/>
    </source>
</evidence>
<reference evidence="2 3" key="1">
    <citation type="journal article" date="2015" name="Nature">
        <title>rRNA introns, odd ribosomes, and small enigmatic genomes across a large radiation of phyla.</title>
        <authorList>
            <person name="Brown C.T."/>
            <person name="Hug L.A."/>
            <person name="Thomas B.C."/>
            <person name="Sharon I."/>
            <person name="Castelle C.J."/>
            <person name="Singh A."/>
            <person name="Wilkins M.J."/>
            <person name="Williams K.H."/>
            <person name="Banfield J.F."/>
        </authorList>
    </citation>
    <scope>NUCLEOTIDE SEQUENCE [LARGE SCALE GENOMIC DNA]</scope>
</reference>
<dbReference type="InterPro" id="IPR007569">
    <property type="entry name" value="DUF559"/>
</dbReference>